<name>A0ABR3RDA9_9PLEO</name>
<gene>
    <name evidence="2" type="ORF">SLS59_004799</name>
</gene>
<evidence type="ECO:0000313" key="3">
    <source>
        <dbReference type="Proteomes" id="UP001521222"/>
    </source>
</evidence>
<feature type="region of interest" description="Disordered" evidence="1">
    <location>
        <begin position="1"/>
        <end position="49"/>
    </location>
</feature>
<proteinExistence type="predicted"/>
<organism evidence="2 3">
    <name type="scientific">Nothophoma quercina</name>
    <dbReference type="NCBI Taxonomy" id="749835"/>
    <lineage>
        <taxon>Eukaryota</taxon>
        <taxon>Fungi</taxon>
        <taxon>Dikarya</taxon>
        <taxon>Ascomycota</taxon>
        <taxon>Pezizomycotina</taxon>
        <taxon>Dothideomycetes</taxon>
        <taxon>Pleosporomycetidae</taxon>
        <taxon>Pleosporales</taxon>
        <taxon>Pleosporineae</taxon>
        <taxon>Didymellaceae</taxon>
        <taxon>Nothophoma</taxon>
    </lineage>
</organism>
<feature type="compositionally biased region" description="Low complexity" evidence="1">
    <location>
        <begin position="1"/>
        <end position="36"/>
    </location>
</feature>
<feature type="region of interest" description="Disordered" evidence="1">
    <location>
        <begin position="120"/>
        <end position="153"/>
    </location>
</feature>
<evidence type="ECO:0000256" key="1">
    <source>
        <dbReference type="SAM" id="MobiDB-lite"/>
    </source>
</evidence>
<sequence length="251" mass="26411">MTATTEATPAVPAQTEPAPVAPTLTAPAPTTTSPITLRQPSTSSTTGGDYVHPPTLSWLQGPWNVTHSTLPMWKKSRNVIIKYTPIPKSGSAGGLGHVAGTHIDDEVTYQAVDKGKSNISTVRGVDKPFPTGEPTQPTSATAPPPATPSGEELASLGYNWRGKGWLMIASSKWEILGYGTEEGTGNSWVVTYFAKTLFTPAGVDFYSRKGQLQPATVEGIKEAIKGLGGDVAKLGGEVFEVAYDGEREGKA</sequence>
<evidence type="ECO:0000313" key="2">
    <source>
        <dbReference type="EMBL" id="KAL1602114.1"/>
    </source>
</evidence>
<keyword evidence="3" id="KW-1185">Reference proteome</keyword>
<feature type="compositionally biased region" description="Polar residues" evidence="1">
    <location>
        <begin position="38"/>
        <end position="47"/>
    </location>
</feature>
<reference evidence="2 3" key="1">
    <citation type="submission" date="2024-02" db="EMBL/GenBank/DDBJ databases">
        <title>De novo assembly and annotation of 12 fungi associated with fruit tree decline syndrome in Ontario, Canada.</title>
        <authorList>
            <person name="Sulman M."/>
            <person name="Ellouze W."/>
            <person name="Ilyukhin E."/>
        </authorList>
    </citation>
    <scope>NUCLEOTIDE SEQUENCE [LARGE SCALE GENOMIC DNA]</scope>
    <source>
        <strain evidence="2 3">M97-236</strain>
    </source>
</reference>
<dbReference type="Proteomes" id="UP001521222">
    <property type="component" value="Unassembled WGS sequence"/>
</dbReference>
<dbReference type="EMBL" id="JAKIXB020000014">
    <property type="protein sequence ID" value="KAL1602114.1"/>
    <property type="molecule type" value="Genomic_DNA"/>
</dbReference>
<comment type="caution">
    <text evidence="2">The sequence shown here is derived from an EMBL/GenBank/DDBJ whole genome shotgun (WGS) entry which is preliminary data.</text>
</comment>
<accession>A0ABR3RDA9</accession>
<protein>
    <submittedName>
        <fullName evidence="2">Uncharacterized protein</fullName>
    </submittedName>
</protein>